<dbReference type="PANTHER" id="PTHR30441">
    <property type="entry name" value="DUF748 DOMAIN-CONTAINING PROTEIN"/>
    <property type="match status" value="1"/>
</dbReference>
<feature type="transmembrane region" description="Helical" evidence="2">
    <location>
        <begin position="29"/>
        <end position="54"/>
    </location>
</feature>
<keyword evidence="5" id="KW-1185">Reference proteome</keyword>
<evidence type="ECO:0000313" key="4">
    <source>
        <dbReference type="EMBL" id="MFD1949415.1"/>
    </source>
</evidence>
<feature type="domain" description="AsmA" evidence="3">
    <location>
        <begin position="33"/>
        <end position="167"/>
    </location>
</feature>
<keyword evidence="2" id="KW-1133">Transmembrane helix</keyword>
<dbReference type="RefSeq" id="WP_380926911.1">
    <property type="nucleotide sequence ID" value="NZ_JBHUGS010000001.1"/>
</dbReference>
<comment type="caution">
    <text evidence="4">The sequence shown here is derived from an EMBL/GenBank/DDBJ whole genome shotgun (WGS) entry which is preliminary data.</text>
</comment>
<organism evidence="4 5">
    <name type="scientific">Sphingomonas arantia</name>
    <dbReference type="NCBI Taxonomy" id="1460676"/>
    <lineage>
        <taxon>Bacteria</taxon>
        <taxon>Pseudomonadati</taxon>
        <taxon>Pseudomonadota</taxon>
        <taxon>Alphaproteobacteria</taxon>
        <taxon>Sphingomonadales</taxon>
        <taxon>Sphingomonadaceae</taxon>
        <taxon>Sphingomonas</taxon>
    </lineage>
</organism>
<feature type="compositionally biased region" description="Low complexity" evidence="1">
    <location>
        <begin position="8"/>
        <end position="21"/>
    </location>
</feature>
<dbReference type="InterPro" id="IPR052894">
    <property type="entry name" value="AsmA-related"/>
</dbReference>
<evidence type="ECO:0000256" key="2">
    <source>
        <dbReference type="SAM" id="Phobius"/>
    </source>
</evidence>
<evidence type="ECO:0000313" key="5">
    <source>
        <dbReference type="Proteomes" id="UP001597400"/>
    </source>
</evidence>
<proteinExistence type="predicted"/>
<reference evidence="5" key="1">
    <citation type="journal article" date="2019" name="Int. J. Syst. Evol. Microbiol.">
        <title>The Global Catalogue of Microorganisms (GCM) 10K type strain sequencing project: providing services to taxonomists for standard genome sequencing and annotation.</title>
        <authorList>
            <consortium name="The Broad Institute Genomics Platform"/>
            <consortium name="The Broad Institute Genome Sequencing Center for Infectious Disease"/>
            <person name="Wu L."/>
            <person name="Ma J."/>
        </authorList>
    </citation>
    <scope>NUCLEOTIDE SEQUENCE [LARGE SCALE GENOMIC DNA]</scope>
    <source>
        <strain evidence="5">CGMCC 1.12702</strain>
    </source>
</reference>
<evidence type="ECO:0000256" key="1">
    <source>
        <dbReference type="SAM" id="MobiDB-lite"/>
    </source>
</evidence>
<evidence type="ECO:0000259" key="3">
    <source>
        <dbReference type="Pfam" id="PF05170"/>
    </source>
</evidence>
<feature type="region of interest" description="Disordered" evidence="1">
    <location>
        <begin position="1"/>
        <end position="24"/>
    </location>
</feature>
<dbReference type="EMBL" id="JBHUGS010000001">
    <property type="protein sequence ID" value="MFD1949415.1"/>
    <property type="molecule type" value="Genomic_DNA"/>
</dbReference>
<dbReference type="Pfam" id="PF05170">
    <property type="entry name" value="AsmA"/>
    <property type="match status" value="2"/>
</dbReference>
<accession>A0ABW4TRW5</accession>
<keyword evidence="2" id="KW-0472">Membrane</keyword>
<dbReference type="Proteomes" id="UP001597400">
    <property type="component" value="Unassembled WGS sequence"/>
</dbReference>
<name>A0ABW4TRW5_9SPHN</name>
<keyword evidence="2" id="KW-0812">Transmembrane</keyword>
<protein>
    <submittedName>
        <fullName evidence="4">AsmA family protein</fullName>
    </submittedName>
</protein>
<feature type="domain" description="AsmA" evidence="3">
    <location>
        <begin position="304"/>
        <end position="522"/>
    </location>
</feature>
<dbReference type="PANTHER" id="PTHR30441:SF9">
    <property type="entry name" value="ASMA FAMILY PROTEIN YHJG"/>
    <property type="match status" value="1"/>
</dbReference>
<sequence length="710" mass="76541">MADTAAEPRPAVTPTSTSTTGRPREPATLSLAVVLAVVASILGLIILAWTVLYVTKGRFLKPYFERYAGGSAERRVAVAGDFQLYFDPFDIKFVAEEITIQNPEWATKDELFKAKRIDMRVASFPLIWGTQRVKQLNLIDGALDMEWNADGRRNTWTLGDPNEKGEPFKMPTIVRANVAGTTLRYIDPKLFLRTDVKFDTLRASDTQFADDLRFTGDGTLRRRPFTMQGAILSPNETIAGGRNRLTMRAVSGRDKLGVDGTLRGATVLEGADLKVRADGPNLAGLFELLGVVTPETRRYKLTSDLTKVGEEWRFTRMKGGFGVSDLAGRMTISLPNDRLLVDADIVSRKVDIVDIGPFIGYEPEALATVGVKAAVHQTGSVPRLLPDAPLRADSIGLFDAKVRYKVGAVRAPNLPVSNVTLNLVLDRSLLTMSPLTFDLAGGFVTADVRLNARRKLVRTSYDIRMSPTPMGKLLAGFGVAESGTTGVIKARVQMTGEGDSLRASLASSDGRIAVILPQGTFWARNIQLAELDLGTFAQKMFQGKLKEPVQINCGLIGFTVRDGIATADPILIDTRKNVMLGRGGFSFKDESIDLAFRADSKKFSMFAGQSPIGINGHFAAPGYKVISPELLARAGASLGLALVAAPVAAVVAFVDVGDAKTTACGPVLAGARATAQRTVKGEARTDVGKGTKAEAKSEEGGKRKKFLGIF</sequence>
<dbReference type="InterPro" id="IPR007844">
    <property type="entry name" value="AsmA"/>
</dbReference>
<gene>
    <name evidence="4" type="ORF">ACFSGX_01375</name>
</gene>